<organism evidence="1 2">
    <name type="scientific">Limihaloglobus sulfuriphilus</name>
    <dbReference type="NCBI Taxonomy" id="1851148"/>
    <lineage>
        <taxon>Bacteria</taxon>
        <taxon>Pseudomonadati</taxon>
        <taxon>Planctomycetota</taxon>
        <taxon>Phycisphaerae</taxon>
        <taxon>Sedimentisphaerales</taxon>
        <taxon>Sedimentisphaeraceae</taxon>
        <taxon>Limihaloglobus</taxon>
    </lineage>
</organism>
<gene>
    <name evidence="1" type="ORF">SMSP2_00238</name>
</gene>
<sequence length="365" mass="41268" precursor="true">MLPKSSYCKIRITVILMITAVSCLFAGEVDFNAKFFELCDNACVELARDNLHVRGKQHYRDSYSVRALGVAYDMTGNEEYLEACKKWSDKMIKLQNGMTPAGAYYMNYGRKPGETTGNWYAADCASIAQGVLSTAVRCPKGSEKKVYMDSVKAYADLVIENYIRPGGGVTDGIWSKYDGPWWCSTGIFGGLAFSLYYETGDEKYLNAGYGTIDWLNAQDLTKITPYTLEEQGPAMYMYVLEAYAAGLPFIEPDTARYKKVMARYDEALAWMEKMQVGRGGDNKWDYNTQWGSKSGGLAFHMYIYAKHVPDMYQICKEADKELEYICSEPINDPDKAVAENTFTQLMNFTMMSLAERLSPGTMYRR</sequence>
<dbReference type="EMBL" id="CP019646">
    <property type="protein sequence ID" value="AQQ69904.1"/>
    <property type="molecule type" value="Genomic_DNA"/>
</dbReference>
<dbReference type="OrthoDB" id="6387072at2"/>
<proteinExistence type="predicted"/>
<evidence type="ECO:0000313" key="1">
    <source>
        <dbReference type="EMBL" id="AQQ69904.1"/>
    </source>
</evidence>
<reference evidence="2" key="1">
    <citation type="submission" date="2017-02" db="EMBL/GenBank/DDBJ databases">
        <title>Comparative genomics and description of representatives of a novel lineage of planctomycetes thriving in anoxic sediments.</title>
        <authorList>
            <person name="Spring S."/>
            <person name="Bunk B."/>
            <person name="Sproer C."/>
        </authorList>
    </citation>
    <scope>NUCLEOTIDE SEQUENCE [LARGE SCALE GENOMIC DNA]</scope>
    <source>
        <strain evidence="2">SM-Chi-D1</strain>
    </source>
</reference>
<dbReference type="GO" id="GO:0005975">
    <property type="term" value="P:carbohydrate metabolic process"/>
    <property type="evidence" value="ECO:0007669"/>
    <property type="project" value="InterPro"/>
</dbReference>
<dbReference type="Proteomes" id="UP000188181">
    <property type="component" value="Chromosome"/>
</dbReference>
<dbReference type="PROSITE" id="PS51257">
    <property type="entry name" value="PROKAR_LIPOPROTEIN"/>
    <property type="match status" value="1"/>
</dbReference>
<protein>
    <recommendedName>
        <fullName evidence="3">Glycosyl Hydrolase Family 88</fullName>
    </recommendedName>
</protein>
<name>A0A1Q2MB53_9BACT</name>
<dbReference type="STRING" id="1851148.SMSP2_00238"/>
<keyword evidence="2" id="KW-1185">Reference proteome</keyword>
<dbReference type="Gene3D" id="1.50.10.20">
    <property type="match status" value="1"/>
</dbReference>
<dbReference type="InterPro" id="IPR008928">
    <property type="entry name" value="6-hairpin_glycosidase_sf"/>
</dbReference>
<dbReference type="RefSeq" id="WP_146682206.1">
    <property type="nucleotide sequence ID" value="NZ_CP019646.1"/>
</dbReference>
<evidence type="ECO:0008006" key="3">
    <source>
        <dbReference type="Google" id="ProtNLM"/>
    </source>
</evidence>
<dbReference type="AlphaFoldDB" id="A0A1Q2MB53"/>
<evidence type="ECO:0000313" key="2">
    <source>
        <dbReference type="Proteomes" id="UP000188181"/>
    </source>
</evidence>
<accession>A0A1Q2MB53</accession>
<dbReference type="KEGG" id="pbas:SMSP2_00238"/>
<dbReference type="SUPFAM" id="SSF48208">
    <property type="entry name" value="Six-hairpin glycosidases"/>
    <property type="match status" value="1"/>
</dbReference>